<accession>A0A3M7PJF9</accession>
<dbReference type="GO" id="GO:0050982">
    <property type="term" value="P:detection of mechanical stimulus"/>
    <property type="evidence" value="ECO:0007669"/>
    <property type="project" value="TreeGrafter"/>
</dbReference>
<dbReference type="GO" id="GO:0005262">
    <property type="term" value="F:calcium channel activity"/>
    <property type="evidence" value="ECO:0007669"/>
    <property type="project" value="TreeGrafter"/>
</dbReference>
<evidence type="ECO:0000313" key="5">
    <source>
        <dbReference type="EMBL" id="RMZ99251.1"/>
    </source>
</evidence>
<dbReference type="AlphaFoldDB" id="A0A3M7PJF9"/>
<dbReference type="PANTHER" id="PTHR10877">
    <property type="entry name" value="POLYCYSTIN FAMILY MEMBER"/>
    <property type="match status" value="1"/>
</dbReference>
<keyword evidence="2" id="KW-0472">Membrane</keyword>
<keyword evidence="2" id="KW-0812">Transmembrane</keyword>
<evidence type="ECO:0000313" key="6">
    <source>
        <dbReference type="Proteomes" id="UP000276133"/>
    </source>
</evidence>
<dbReference type="Proteomes" id="UP000276133">
    <property type="component" value="Unassembled WGS sequence"/>
</dbReference>
<dbReference type="PANTHER" id="PTHR10877:SF150">
    <property type="entry name" value="REJ DOMAIN-CONTAINING PROTEIN"/>
    <property type="match status" value="1"/>
</dbReference>
<reference evidence="5 6" key="1">
    <citation type="journal article" date="2018" name="Sci. Rep.">
        <title>Genomic signatures of local adaptation to the degree of environmental predictability in rotifers.</title>
        <authorList>
            <person name="Franch-Gras L."/>
            <person name="Hahn C."/>
            <person name="Garcia-Roger E.M."/>
            <person name="Carmona M.J."/>
            <person name="Serra M."/>
            <person name="Gomez A."/>
        </authorList>
    </citation>
    <scope>NUCLEOTIDE SEQUENCE [LARGE SCALE GENOMIC DNA]</scope>
    <source>
        <strain evidence="5">HYR1</strain>
    </source>
</reference>
<feature type="signal peptide" evidence="3">
    <location>
        <begin position="1"/>
        <end position="30"/>
    </location>
</feature>
<feature type="domain" description="PLAT" evidence="4">
    <location>
        <begin position="121"/>
        <end position="233"/>
    </location>
</feature>
<name>A0A3M7PJF9_BRAPC</name>
<dbReference type="InterPro" id="IPR051223">
    <property type="entry name" value="Polycystin"/>
</dbReference>
<keyword evidence="2" id="KW-1133">Transmembrane helix</keyword>
<keyword evidence="6" id="KW-1185">Reference proteome</keyword>
<dbReference type="PROSITE" id="PS50095">
    <property type="entry name" value="PLAT"/>
    <property type="match status" value="1"/>
</dbReference>
<dbReference type="Pfam" id="PF01477">
    <property type="entry name" value="PLAT"/>
    <property type="match status" value="1"/>
</dbReference>
<evidence type="ECO:0000256" key="1">
    <source>
        <dbReference type="PROSITE-ProRule" id="PRU00152"/>
    </source>
</evidence>
<protein>
    <submittedName>
        <fullName evidence="5">Polycystin-1-like isoform X2</fullName>
    </submittedName>
</protein>
<feature type="chain" id="PRO_5018011015" evidence="3">
    <location>
        <begin position="31"/>
        <end position="233"/>
    </location>
</feature>
<organism evidence="5 6">
    <name type="scientific">Brachionus plicatilis</name>
    <name type="common">Marine rotifer</name>
    <name type="synonym">Brachionus muelleri</name>
    <dbReference type="NCBI Taxonomy" id="10195"/>
    <lineage>
        <taxon>Eukaryota</taxon>
        <taxon>Metazoa</taxon>
        <taxon>Spiralia</taxon>
        <taxon>Gnathifera</taxon>
        <taxon>Rotifera</taxon>
        <taxon>Eurotatoria</taxon>
        <taxon>Monogononta</taxon>
        <taxon>Pseudotrocha</taxon>
        <taxon>Ploima</taxon>
        <taxon>Brachionidae</taxon>
        <taxon>Brachionus</taxon>
    </lineage>
</organism>
<dbReference type="EMBL" id="REGN01010340">
    <property type="protein sequence ID" value="RMZ99251.1"/>
    <property type="molecule type" value="Genomic_DNA"/>
</dbReference>
<dbReference type="InterPro" id="IPR001024">
    <property type="entry name" value="PLAT/LH2_dom"/>
</dbReference>
<evidence type="ECO:0000256" key="3">
    <source>
        <dbReference type="SAM" id="SignalP"/>
    </source>
</evidence>
<evidence type="ECO:0000256" key="2">
    <source>
        <dbReference type="SAM" id="Phobius"/>
    </source>
</evidence>
<proteinExistence type="predicted"/>
<dbReference type="SUPFAM" id="SSF49723">
    <property type="entry name" value="Lipase/lipooxygenase domain (PLAT/LH2 domain)"/>
    <property type="match status" value="1"/>
</dbReference>
<dbReference type="GO" id="GO:0016020">
    <property type="term" value="C:membrane"/>
    <property type="evidence" value="ECO:0007669"/>
    <property type="project" value="TreeGrafter"/>
</dbReference>
<feature type="transmembrane region" description="Helical" evidence="2">
    <location>
        <begin position="81"/>
        <end position="106"/>
    </location>
</feature>
<comment type="caution">
    <text evidence="1">Lacks conserved residue(s) required for the propagation of feature annotation.</text>
</comment>
<dbReference type="InterPro" id="IPR036392">
    <property type="entry name" value="PLAT/LH2_dom_sf"/>
</dbReference>
<dbReference type="STRING" id="10195.A0A3M7PJF9"/>
<sequence length="233" mass="26653">MNVGWFNKKFCISCFFIRLLLQGREWLTDGMELVNDETNIELTSCRSTLLTDFAGGFLVRPTQVDFGSVFVNASFADHPTIFITVIVLVCVYALAAVFCVFMVRVIKKKTEIHVLKSDGDYFYEVVLFTGLRKDAGTNSDVYMSLLGIRSHSVTLQLKSNDQNDDKYLIRRSAVKTFILSTDKALGSLYMCRVFHDNEAKSKQKASWYLRHVFVIDLQTEKRYVFICENGNIV</sequence>
<evidence type="ECO:0000259" key="4">
    <source>
        <dbReference type="PROSITE" id="PS50095"/>
    </source>
</evidence>
<comment type="caution">
    <text evidence="5">The sequence shown here is derived from an EMBL/GenBank/DDBJ whole genome shotgun (WGS) entry which is preliminary data.</text>
</comment>
<gene>
    <name evidence="5" type="ORF">BpHYR1_024256</name>
</gene>
<keyword evidence="3" id="KW-0732">Signal</keyword>
<dbReference type="OrthoDB" id="10039908at2759"/>
<dbReference type="Gene3D" id="2.60.60.20">
    <property type="entry name" value="PLAT/LH2 domain"/>
    <property type="match status" value="1"/>
</dbReference>